<dbReference type="PANTHER" id="PTHR30036">
    <property type="entry name" value="D-XYLOSE-BINDING PERIPLASMIC PROTEIN"/>
    <property type="match status" value="1"/>
</dbReference>
<dbReference type="Proteomes" id="UP000649826">
    <property type="component" value="Unassembled WGS sequence"/>
</dbReference>
<dbReference type="InterPro" id="IPR028082">
    <property type="entry name" value="Peripla_BP_I"/>
</dbReference>
<comment type="caution">
    <text evidence="5">The sequence shown here is derived from an EMBL/GenBank/DDBJ whole genome shotgun (WGS) entry which is preliminary data.</text>
</comment>
<evidence type="ECO:0000256" key="3">
    <source>
        <dbReference type="SAM" id="SignalP"/>
    </source>
</evidence>
<evidence type="ECO:0000256" key="1">
    <source>
        <dbReference type="ARBA" id="ARBA00004196"/>
    </source>
</evidence>
<evidence type="ECO:0000256" key="2">
    <source>
        <dbReference type="ARBA" id="ARBA00007639"/>
    </source>
</evidence>
<evidence type="ECO:0000313" key="6">
    <source>
        <dbReference type="Proteomes" id="UP000649826"/>
    </source>
</evidence>
<dbReference type="PANTHER" id="PTHR30036:SF7">
    <property type="entry name" value="ABC TRANSPORTER PERIPLASMIC-BINDING PROTEIN YPHF"/>
    <property type="match status" value="1"/>
</dbReference>
<dbReference type="InterPro" id="IPR050555">
    <property type="entry name" value="Bact_Solute-Bind_Prot2"/>
</dbReference>
<feature type="signal peptide" evidence="3">
    <location>
        <begin position="1"/>
        <end position="26"/>
    </location>
</feature>
<name>A0ABR7IFV5_9FIRM</name>
<dbReference type="EMBL" id="JACOQG010000004">
    <property type="protein sequence ID" value="MBC5778850.1"/>
    <property type="molecule type" value="Genomic_DNA"/>
</dbReference>
<dbReference type="RefSeq" id="WP_186994345.1">
    <property type="nucleotide sequence ID" value="NZ_JACOQG010000004.1"/>
</dbReference>
<sequence>MKAKKLVAAGLVAAMTTATMGTTVFADGLQLEAHPDQTYYMVTFLSGYSFWTECWRGFQDAAAMLGVEAKYGGTTEYDVNSAVTSLEQVIALNPTGMAVTCMDADAYVDPINNAIDAGIPIVTFDSDSPNSKRTTFLGTSNYQAGVTAADYIGEKLGGKGRVACLTRTGQSNINERIEGFTTELADKYPDIEMVQVVDAGNDENEAATNLSSLLSTDSDIDYIFAALQQAVLGTETALSEAGLTGEIKVVGFDTDKTTLDSIKSGSVEATLSQSPYAEGFWSMIYVYMLANQDCIKSADDWYAKGFPSLPATGDSGCAVVTADNADMYYLAE</sequence>
<reference evidence="5 6" key="1">
    <citation type="submission" date="2020-08" db="EMBL/GenBank/DDBJ databases">
        <title>Genome public.</title>
        <authorList>
            <person name="Liu C."/>
            <person name="Sun Q."/>
        </authorList>
    </citation>
    <scope>NUCLEOTIDE SEQUENCE [LARGE SCALE GENOMIC DNA]</scope>
    <source>
        <strain evidence="5 6">M29</strain>
    </source>
</reference>
<accession>A0ABR7IFV5</accession>
<feature type="chain" id="PRO_5046147028" evidence="3">
    <location>
        <begin position="27"/>
        <end position="332"/>
    </location>
</feature>
<organism evidence="5 6">
    <name type="scientific">Blautia difficilis</name>
    <dbReference type="NCBI Taxonomy" id="2763027"/>
    <lineage>
        <taxon>Bacteria</taxon>
        <taxon>Bacillati</taxon>
        <taxon>Bacillota</taxon>
        <taxon>Clostridia</taxon>
        <taxon>Lachnospirales</taxon>
        <taxon>Lachnospiraceae</taxon>
        <taxon>Blautia</taxon>
    </lineage>
</organism>
<keyword evidence="3" id="KW-0732">Signal</keyword>
<comment type="subcellular location">
    <subcellularLocation>
        <location evidence="1">Cell envelope</location>
    </subcellularLocation>
</comment>
<dbReference type="SUPFAM" id="SSF53822">
    <property type="entry name" value="Periplasmic binding protein-like I"/>
    <property type="match status" value="1"/>
</dbReference>
<evidence type="ECO:0000259" key="4">
    <source>
        <dbReference type="Pfam" id="PF13407"/>
    </source>
</evidence>
<keyword evidence="6" id="KW-1185">Reference proteome</keyword>
<dbReference type="InterPro" id="IPR025997">
    <property type="entry name" value="SBP_2_dom"/>
</dbReference>
<comment type="similarity">
    <text evidence="2">Belongs to the bacterial solute-binding protein 2 family.</text>
</comment>
<proteinExistence type="inferred from homology"/>
<protein>
    <submittedName>
        <fullName evidence="5">Substrate-binding domain-containing protein</fullName>
    </submittedName>
</protein>
<evidence type="ECO:0000313" key="5">
    <source>
        <dbReference type="EMBL" id="MBC5778850.1"/>
    </source>
</evidence>
<gene>
    <name evidence="5" type="ORF">H8Z82_04080</name>
</gene>
<dbReference type="Gene3D" id="3.40.50.2300">
    <property type="match status" value="2"/>
</dbReference>
<dbReference type="Pfam" id="PF13407">
    <property type="entry name" value="Peripla_BP_4"/>
    <property type="match status" value="1"/>
</dbReference>
<feature type="domain" description="Periplasmic binding protein" evidence="4">
    <location>
        <begin position="46"/>
        <end position="290"/>
    </location>
</feature>